<sequence length="730" mass="82487">MDVQDLTHDDYFGAILRQAEIAANRASQRKGEPVQDHPPRQWLISNFMMKLHLSPFTGHTIATSQIPAPYTPCVRPLDELRQINISDMKLETHHRGARIVLRICTPPQRMTAVMAIVEDEQSTAVLLQLYHQPTELVVPADEIMQKGGVLVLKEPFFKCCTDGAYSLRVDHVSDIIWLDGTEECVPSKWKKPKSRSKDSTSIRVEGNQAVTESNWAAAHRLYTTAIKAAVAADDERLAYLNRSLVNLRLGQPEKALSDAVRGSHPGLTSEKGLFRQARALYELGEFSRCLKRLNQLLESHPGNEDARKELIRAKARLDEQQSGKYAFGQLYKQARRTPPLLDFATYSLIVEVGKSPGRGRGLFTTRAVSAGEVLICEKAFAYSYAGDDDAADQSQVLMNLSTKRMTVGGQARLLTQIIQKLYHSPQISSAFKDLHHGDYKAVGVSETNGTPVVDSFLVEKVISLNSFGAPRSTFSTFFELSKRNTVEEHKERTYTTCGIWLLASRVNHSCVGNCRRSFIGDMQIIRATRDLEADTELFFSYRQPTLHESYEKTQQHLSNWGFRCSCPLCENRRSTPVEAMRRRKTLNKELKKTLDARLDMDVCRAQRLLKELEATYPVTEGNKIRLELWDPYFALGAYLLLVDRQSEAIEMIAKGFEALDYGITACPQRLHIERWGVMNDFVPWAFVNLFKAYTKIAPDLCKTAKKYAETAYSMVVGESETILDKFPEIA</sequence>
<dbReference type="SUPFAM" id="SSF48452">
    <property type="entry name" value="TPR-like"/>
    <property type="match status" value="1"/>
</dbReference>
<dbReference type="OrthoDB" id="1028014at2759"/>
<dbReference type="SMART" id="SM00317">
    <property type="entry name" value="SET"/>
    <property type="match status" value="1"/>
</dbReference>
<keyword evidence="3" id="KW-1185">Reference proteome</keyword>
<dbReference type="InterPro" id="IPR053209">
    <property type="entry name" value="Gramillin-biosynth_MTr"/>
</dbReference>
<dbReference type="InterPro" id="IPR001214">
    <property type="entry name" value="SET_dom"/>
</dbReference>
<evidence type="ECO:0000313" key="2">
    <source>
        <dbReference type="EMBL" id="OAA37045.1"/>
    </source>
</evidence>
<dbReference type="SUPFAM" id="SSF82199">
    <property type="entry name" value="SET domain"/>
    <property type="match status" value="1"/>
</dbReference>
<feature type="domain" description="SET" evidence="1">
    <location>
        <begin position="348"/>
        <end position="542"/>
    </location>
</feature>
<dbReference type="InterPro" id="IPR046341">
    <property type="entry name" value="SET_dom_sf"/>
</dbReference>
<gene>
    <name evidence="2" type="ORF">NOR_07321</name>
</gene>
<dbReference type="PROSITE" id="PS50280">
    <property type="entry name" value="SET"/>
    <property type="match status" value="1"/>
</dbReference>
<dbReference type="Proteomes" id="UP000243498">
    <property type="component" value="Unassembled WGS sequence"/>
</dbReference>
<dbReference type="Gene3D" id="2.170.270.10">
    <property type="entry name" value="SET domain"/>
    <property type="match status" value="1"/>
</dbReference>
<dbReference type="AlphaFoldDB" id="A0A166S9L1"/>
<evidence type="ECO:0000259" key="1">
    <source>
        <dbReference type="PROSITE" id="PS50280"/>
    </source>
</evidence>
<dbReference type="CDD" id="cd20071">
    <property type="entry name" value="SET_SMYD"/>
    <property type="match status" value="1"/>
</dbReference>
<dbReference type="Gene3D" id="1.25.40.10">
    <property type="entry name" value="Tetratricopeptide repeat domain"/>
    <property type="match status" value="1"/>
</dbReference>
<protein>
    <submittedName>
        <fullName evidence="2">TPR domain protein</fullName>
    </submittedName>
</protein>
<name>A0A166S9L1_METRR</name>
<dbReference type="OMA" id="NLQHWGF"/>
<dbReference type="Pfam" id="PF00856">
    <property type="entry name" value="SET"/>
    <property type="match status" value="1"/>
</dbReference>
<dbReference type="PANTHER" id="PTHR47643">
    <property type="entry name" value="TPR DOMAIN PROTEIN (AFU_ORTHOLOGUE AFUA_5G12710)"/>
    <property type="match status" value="1"/>
</dbReference>
<reference evidence="2 3" key="1">
    <citation type="journal article" date="2016" name="Genome Biol. Evol.">
        <title>Divergent and convergent evolution of fungal pathogenicity.</title>
        <authorList>
            <person name="Shang Y."/>
            <person name="Xiao G."/>
            <person name="Zheng P."/>
            <person name="Cen K."/>
            <person name="Zhan S."/>
            <person name="Wang C."/>
        </authorList>
    </citation>
    <scope>NUCLEOTIDE SEQUENCE [LARGE SCALE GENOMIC DNA]</scope>
    <source>
        <strain evidence="2 3">RCEF 4871</strain>
    </source>
</reference>
<proteinExistence type="predicted"/>
<dbReference type="InterPro" id="IPR011990">
    <property type="entry name" value="TPR-like_helical_dom_sf"/>
</dbReference>
<organism evidence="2 3">
    <name type="scientific">Metarhizium rileyi (strain RCEF 4871)</name>
    <name type="common">Nomuraea rileyi</name>
    <dbReference type="NCBI Taxonomy" id="1649241"/>
    <lineage>
        <taxon>Eukaryota</taxon>
        <taxon>Fungi</taxon>
        <taxon>Dikarya</taxon>
        <taxon>Ascomycota</taxon>
        <taxon>Pezizomycotina</taxon>
        <taxon>Sordariomycetes</taxon>
        <taxon>Hypocreomycetidae</taxon>
        <taxon>Hypocreales</taxon>
        <taxon>Clavicipitaceae</taxon>
        <taxon>Metarhizium</taxon>
    </lineage>
</organism>
<accession>A0A166S9L1</accession>
<dbReference type="PANTHER" id="PTHR47643:SF2">
    <property type="entry name" value="TPR DOMAIN PROTEIN (AFU_ORTHOLOGUE AFUA_5G12710)"/>
    <property type="match status" value="1"/>
</dbReference>
<dbReference type="EMBL" id="AZHC01000032">
    <property type="protein sequence ID" value="OAA37045.1"/>
    <property type="molecule type" value="Genomic_DNA"/>
</dbReference>
<comment type="caution">
    <text evidence="2">The sequence shown here is derived from an EMBL/GenBank/DDBJ whole genome shotgun (WGS) entry which is preliminary data.</text>
</comment>
<dbReference type="STRING" id="1081105.A0A166S9L1"/>
<evidence type="ECO:0000313" key="3">
    <source>
        <dbReference type="Proteomes" id="UP000243498"/>
    </source>
</evidence>